<sequence length="306" mass="32472">MISNLNQSSEAFLANIARVQRSVDEASRQVSSGKRVNVASDDPGNIDTIMQLKTGDTHNQQIQSNLAVVATDANAADTALTSATKLMDRARTLATQGSNFTMDAGGRQSMAAEVQSLLEQMVSISRTTVQGRYVFGGDQDATAPYDLDLTADNGVARLTNATATRRVEDASGGSFAVSKGAQEIFDLRDSDDNLASGNVFAALNSLRNSLLNNDQTQIAATNGALQVASDHLNVSQAFYGTVQNRIQDATNYAAGYSGQLKIQLGQKQDADIAAAALAITQGNTELQAAFSMQAKMPRTTLFDFMV</sequence>
<dbReference type="SUPFAM" id="SSF64518">
    <property type="entry name" value="Phase 1 flagellin"/>
    <property type="match status" value="1"/>
</dbReference>
<evidence type="ECO:0000313" key="2">
    <source>
        <dbReference type="EMBL" id="ABJ88053.1"/>
    </source>
</evidence>
<dbReference type="InterPro" id="IPR001029">
    <property type="entry name" value="Flagellin_N"/>
</dbReference>
<dbReference type="Gene3D" id="1.20.1330.10">
    <property type="entry name" value="f41 fragment of flagellin, N-terminal domain"/>
    <property type="match status" value="1"/>
</dbReference>
<evidence type="ECO:0000259" key="1">
    <source>
        <dbReference type="Pfam" id="PF00669"/>
    </source>
</evidence>
<dbReference type="PANTHER" id="PTHR42792:SF1">
    <property type="entry name" value="FLAGELLAR HOOK-ASSOCIATED PROTEIN 3"/>
    <property type="match status" value="1"/>
</dbReference>
<feature type="domain" description="Flagellin N-terminal" evidence="1">
    <location>
        <begin position="4"/>
        <end position="137"/>
    </location>
</feature>
<dbReference type="FunCoup" id="Q01QL7">
    <property type="interactions" value="67"/>
</dbReference>
<keyword evidence="2" id="KW-0966">Cell projection</keyword>
<dbReference type="eggNOG" id="COG1344">
    <property type="taxonomic scope" value="Bacteria"/>
</dbReference>
<dbReference type="Pfam" id="PF00669">
    <property type="entry name" value="Flagellin_N"/>
    <property type="match status" value="1"/>
</dbReference>
<dbReference type="InParanoid" id="Q01QL7"/>
<organism evidence="2">
    <name type="scientific">Solibacter usitatus (strain Ellin6076)</name>
    <dbReference type="NCBI Taxonomy" id="234267"/>
    <lineage>
        <taxon>Bacteria</taxon>
        <taxon>Pseudomonadati</taxon>
        <taxon>Acidobacteriota</taxon>
        <taxon>Terriglobia</taxon>
        <taxon>Bryobacterales</taxon>
        <taxon>Solibacteraceae</taxon>
        <taxon>Candidatus Solibacter</taxon>
    </lineage>
</organism>
<dbReference type="GO" id="GO:0005198">
    <property type="term" value="F:structural molecule activity"/>
    <property type="evidence" value="ECO:0007669"/>
    <property type="project" value="InterPro"/>
</dbReference>
<dbReference type="PANTHER" id="PTHR42792">
    <property type="entry name" value="FLAGELLIN"/>
    <property type="match status" value="1"/>
</dbReference>
<name>Q01QL7_SOLUE</name>
<keyword evidence="2" id="KW-0969">Cilium</keyword>
<dbReference type="OrthoDB" id="129540at2"/>
<dbReference type="STRING" id="234267.Acid_7142"/>
<reference evidence="2" key="1">
    <citation type="submission" date="2006-10" db="EMBL/GenBank/DDBJ databases">
        <title>Complete sequence of Solibacter usitatus Ellin6076.</title>
        <authorList>
            <consortium name="US DOE Joint Genome Institute"/>
            <person name="Copeland A."/>
            <person name="Lucas S."/>
            <person name="Lapidus A."/>
            <person name="Barry K."/>
            <person name="Detter J.C."/>
            <person name="Glavina del Rio T."/>
            <person name="Hammon N."/>
            <person name="Israni S."/>
            <person name="Dalin E."/>
            <person name="Tice H."/>
            <person name="Pitluck S."/>
            <person name="Thompson L.S."/>
            <person name="Brettin T."/>
            <person name="Bruce D."/>
            <person name="Han C."/>
            <person name="Tapia R."/>
            <person name="Gilna P."/>
            <person name="Schmutz J."/>
            <person name="Larimer F."/>
            <person name="Land M."/>
            <person name="Hauser L."/>
            <person name="Kyrpides N."/>
            <person name="Mikhailova N."/>
            <person name="Janssen P.H."/>
            <person name="Kuske C.R."/>
            <person name="Richardson P."/>
        </authorList>
    </citation>
    <scope>NUCLEOTIDE SEQUENCE</scope>
    <source>
        <strain evidence="2">Ellin6076</strain>
    </source>
</reference>
<dbReference type="AlphaFoldDB" id="Q01QL7"/>
<dbReference type="InterPro" id="IPR001492">
    <property type="entry name" value="Flagellin"/>
</dbReference>
<accession>Q01QL7</accession>
<keyword evidence="2" id="KW-0282">Flagellum</keyword>
<proteinExistence type="predicted"/>
<dbReference type="KEGG" id="sus:Acid_7142"/>
<dbReference type="HOGENOM" id="CLU_024437_2_1_0"/>
<dbReference type="GO" id="GO:0009288">
    <property type="term" value="C:bacterial-type flagellum"/>
    <property type="evidence" value="ECO:0007669"/>
    <property type="project" value="InterPro"/>
</dbReference>
<protein>
    <submittedName>
        <fullName evidence="2">Flagellar hook-associated protein 3</fullName>
    </submittedName>
</protein>
<dbReference type="EMBL" id="CP000473">
    <property type="protein sequence ID" value="ABJ88053.1"/>
    <property type="molecule type" value="Genomic_DNA"/>
</dbReference>
<gene>
    <name evidence="2" type="ordered locus">Acid_7142</name>
</gene>